<organism evidence="1 2">
    <name type="scientific">Clostridium beijerinckii</name>
    <name type="common">Clostridium MP</name>
    <dbReference type="NCBI Taxonomy" id="1520"/>
    <lineage>
        <taxon>Bacteria</taxon>
        <taxon>Bacillati</taxon>
        <taxon>Bacillota</taxon>
        <taxon>Clostridia</taxon>
        <taxon>Eubacteriales</taxon>
        <taxon>Clostridiaceae</taxon>
        <taxon>Clostridium</taxon>
    </lineage>
</organism>
<dbReference type="RefSeq" id="WP_077838662.1">
    <property type="nucleotide sequence ID" value="NZ_JABSWL010000001.1"/>
</dbReference>
<evidence type="ECO:0008006" key="3">
    <source>
        <dbReference type="Google" id="ProtNLM"/>
    </source>
</evidence>
<proteinExistence type="predicted"/>
<dbReference type="Proteomes" id="UP000190973">
    <property type="component" value="Unassembled WGS sequence"/>
</dbReference>
<name>A0A1S8S8Y3_CLOBE</name>
<dbReference type="AlphaFoldDB" id="A0A1S8S8Y3"/>
<sequence length="39" mass="4483">MKKFTTFFSAMLISIFTVLMHSPCLGFLGEPDYPEELLK</sequence>
<reference evidence="1 2" key="1">
    <citation type="submission" date="2016-05" db="EMBL/GenBank/DDBJ databases">
        <title>Microbial solvent formation.</title>
        <authorList>
            <person name="Poehlein A."/>
            <person name="Montoya Solano J.D."/>
            <person name="Flitsch S."/>
            <person name="Krabben P."/>
            <person name="Duerre P."/>
            <person name="Daniel R."/>
        </authorList>
    </citation>
    <scope>NUCLEOTIDE SEQUENCE [LARGE SCALE GENOMIC DNA]</scope>
    <source>
        <strain evidence="1 2">DSM 53</strain>
    </source>
</reference>
<dbReference type="EMBL" id="LZZI01000029">
    <property type="protein sequence ID" value="OOM61869.1"/>
    <property type="molecule type" value="Genomic_DNA"/>
</dbReference>
<evidence type="ECO:0000313" key="2">
    <source>
        <dbReference type="Proteomes" id="UP000190973"/>
    </source>
</evidence>
<comment type="caution">
    <text evidence="1">The sequence shown here is derived from an EMBL/GenBank/DDBJ whole genome shotgun (WGS) entry which is preliminary data.</text>
</comment>
<protein>
    <recommendedName>
        <fullName evidence="3">Cyclic lactone autoinducer peptide</fullName>
    </recommendedName>
</protein>
<accession>A0A1S8S8Y3</accession>
<evidence type="ECO:0000313" key="1">
    <source>
        <dbReference type="EMBL" id="OOM61869.1"/>
    </source>
</evidence>
<dbReference type="NCBIfam" id="TIGR04223">
    <property type="entry name" value="quorum_AgrD"/>
    <property type="match status" value="1"/>
</dbReference>
<gene>
    <name evidence="1" type="ORF">CLBCK_20440</name>
</gene>
<dbReference type="InterPro" id="IPR009229">
    <property type="entry name" value="AgrD"/>
</dbReference>